<keyword evidence="6 13" id="KW-1133">Transmembrane helix</keyword>
<dbReference type="PANTHER" id="PTHR43163">
    <property type="entry name" value="DIPEPTIDE TRANSPORT SYSTEM PERMEASE PROTEIN DPPB-RELATED"/>
    <property type="match status" value="1"/>
</dbReference>
<evidence type="ECO:0000256" key="3">
    <source>
        <dbReference type="ARBA" id="ARBA00022475"/>
    </source>
</evidence>
<keyword evidence="7" id="KW-0406">Ion transport</keyword>
<keyword evidence="3" id="KW-1003">Cell membrane</keyword>
<reference evidence="15 16" key="1">
    <citation type="journal article" date="2017" name="Int. J. Syst. Evol. Microbiol.">
        <title>Bacillus mangrovi sp. nov., isolated from a sediment sample from a mangrove forest.</title>
        <authorList>
            <person name="Gupta V."/>
            <person name="Singh P.K."/>
            <person name="Korpole S."/>
            <person name="Tanuku N.R.S."/>
            <person name="Pinnaka A.K."/>
        </authorList>
    </citation>
    <scope>NUCLEOTIDE SEQUENCE [LARGE SCALE GENOMIC DNA]</scope>
    <source>
        <strain evidence="15 16">KCTC 33872</strain>
    </source>
</reference>
<keyword evidence="4" id="KW-0533">Nickel</keyword>
<evidence type="ECO:0000256" key="4">
    <source>
        <dbReference type="ARBA" id="ARBA00022596"/>
    </source>
</evidence>
<evidence type="ECO:0000256" key="9">
    <source>
        <dbReference type="ARBA" id="ARBA00023136"/>
    </source>
</evidence>
<sequence>MKLVLKRVTELILFLFILSAVSFIFIQAAPGDPVRSMMKTDDTAVSEEEMDELREEMGFNDPIFLQYGKWVTRFFQFDLGTSYSTNQPVLDMLLERIPSTLELTFASLAVMTLIAVPIGTLSALYKGSWIDHASRVFALAGSAVPSFWLGLLFIQFFSVKLGILPSMGMDSLAHLVLPSLTLGIAMASVYARILRSSLLESLNQDFILSARARGLHPARIFFYHALRNSLAPVITIFGISLGSLLGGTVVIEVLFSYPGAGKLVVDAMIKRDYPVIQGYILFMGLFVSCINLLVDLSYRYVNPELRVKEAGRR</sequence>
<comment type="subcellular location">
    <subcellularLocation>
        <location evidence="1 13">Cell membrane</location>
        <topology evidence="1 13">Multi-pass membrane protein</topology>
    </subcellularLocation>
</comment>
<evidence type="ECO:0000256" key="10">
    <source>
        <dbReference type="ARBA" id="ARBA00024202"/>
    </source>
</evidence>
<name>A0A7X2S687_9BACI</name>
<dbReference type="Pfam" id="PF00528">
    <property type="entry name" value="BPD_transp_1"/>
    <property type="match status" value="1"/>
</dbReference>
<dbReference type="InterPro" id="IPR035906">
    <property type="entry name" value="MetI-like_sf"/>
</dbReference>
<evidence type="ECO:0000313" key="15">
    <source>
        <dbReference type="EMBL" id="MTH54424.1"/>
    </source>
</evidence>
<feature type="transmembrane region" description="Helical" evidence="13">
    <location>
        <begin position="171"/>
        <end position="191"/>
    </location>
</feature>
<feature type="transmembrane region" description="Helical" evidence="13">
    <location>
        <begin position="229"/>
        <end position="255"/>
    </location>
</feature>
<evidence type="ECO:0000256" key="7">
    <source>
        <dbReference type="ARBA" id="ARBA00023065"/>
    </source>
</evidence>
<gene>
    <name evidence="15" type="ORF">GKZ89_13555</name>
</gene>
<dbReference type="GO" id="GO:0015099">
    <property type="term" value="F:nickel cation transmembrane transporter activity"/>
    <property type="evidence" value="ECO:0007669"/>
    <property type="project" value="InterPro"/>
</dbReference>
<dbReference type="InterPro" id="IPR045621">
    <property type="entry name" value="BPD_transp_1_N"/>
</dbReference>
<dbReference type="RefSeq" id="WP_162356867.1">
    <property type="nucleotide sequence ID" value="NZ_WMIB01000014.1"/>
</dbReference>
<dbReference type="Pfam" id="PF19300">
    <property type="entry name" value="BPD_transp_1_N"/>
    <property type="match status" value="1"/>
</dbReference>
<dbReference type="GO" id="GO:0005886">
    <property type="term" value="C:plasma membrane"/>
    <property type="evidence" value="ECO:0007669"/>
    <property type="project" value="UniProtKB-SubCell"/>
</dbReference>
<dbReference type="Proteomes" id="UP000434639">
    <property type="component" value="Unassembled WGS sequence"/>
</dbReference>
<keyword evidence="2 13" id="KW-0813">Transport</keyword>
<dbReference type="InterPro" id="IPR000515">
    <property type="entry name" value="MetI-like"/>
</dbReference>
<feature type="domain" description="ABC transmembrane type-1" evidence="14">
    <location>
        <begin position="97"/>
        <end position="298"/>
    </location>
</feature>
<feature type="transmembrane region" description="Helical" evidence="13">
    <location>
        <begin position="103"/>
        <end position="124"/>
    </location>
</feature>
<dbReference type="Gene3D" id="1.10.3720.10">
    <property type="entry name" value="MetI-like"/>
    <property type="match status" value="1"/>
</dbReference>
<evidence type="ECO:0000259" key="14">
    <source>
        <dbReference type="PROSITE" id="PS50928"/>
    </source>
</evidence>
<dbReference type="SUPFAM" id="SSF161098">
    <property type="entry name" value="MetI-like"/>
    <property type="match status" value="1"/>
</dbReference>
<protein>
    <recommendedName>
        <fullName evidence="12">Nickel import system permease protein NikB</fullName>
    </recommendedName>
</protein>
<evidence type="ECO:0000256" key="6">
    <source>
        <dbReference type="ARBA" id="ARBA00022989"/>
    </source>
</evidence>
<feature type="transmembrane region" description="Helical" evidence="13">
    <location>
        <begin position="275"/>
        <end position="298"/>
    </location>
</feature>
<comment type="similarity">
    <text evidence="10">Belongs to the binding-protein-dependent transport system permease family. OppBC subfamily.</text>
</comment>
<evidence type="ECO:0000256" key="12">
    <source>
        <dbReference type="ARBA" id="ARBA00044774"/>
    </source>
</evidence>
<feature type="transmembrane region" description="Helical" evidence="13">
    <location>
        <begin position="136"/>
        <end position="159"/>
    </location>
</feature>
<keyword evidence="8" id="KW-0921">Nickel transport</keyword>
<evidence type="ECO:0000256" key="1">
    <source>
        <dbReference type="ARBA" id="ARBA00004651"/>
    </source>
</evidence>
<keyword evidence="5 13" id="KW-0812">Transmembrane</keyword>
<evidence type="ECO:0000256" key="5">
    <source>
        <dbReference type="ARBA" id="ARBA00022692"/>
    </source>
</evidence>
<dbReference type="PROSITE" id="PS50928">
    <property type="entry name" value="ABC_TM1"/>
    <property type="match status" value="1"/>
</dbReference>
<evidence type="ECO:0000313" key="16">
    <source>
        <dbReference type="Proteomes" id="UP000434639"/>
    </source>
</evidence>
<feature type="transmembrane region" description="Helical" evidence="13">
    <location>
        <begin position="12"/>
        <end position="29"/>
    </location>
</feature>
<dbReference type="PANTHER" id="PTHR43163:SF6">
    <property type="entry name" value="DIPEPTIDE TRANSPORT SYSTEM PERMEASE PROTEIN DPPB-RELATED"/>
    <property type="match status" value="1"/>
</dbReference>
<keyword evidence="9 13" id="KW-0472">Membrane</keyword>
<organism evidence="15 16">
    <name type="scientific">Metabacillus mangrovi</name>
    <dbReference type="NCBI Taxonomy" id="1491830"/>
    <lineage>
        <taxon>Bacteria</taxon>
        <taxon>Bacillati</taxon>
        <taxon>Bacillota</taxon>
        <taxon>Bacilli</taxon>
        <taxon>Bacillales</taxon>
        <taxon>Bacillaceae</taxon>
        <taxon>Metabacillus</taxon>
    </lineage>
</organism>
<evidence type="ECO:0000256" key="2">
    <source>
        <dbReference type="ARBA" id="ARBA00022448"/>
    </source>
</evidence>
<comment type="subunit">
    <text evidence="11">The complex is composed of two ATP-binding proteins (NikD and NikE), two transmembrane proteins (NikB and NikC) and a solute-binding protein (NikA).</text>
</comment>
<dbReference type="InterPro" id="IPR050045">
    <property type="entry name" value="Opp2B"/>
</dbReference>
<dbReference type="AlphaFoldDB" id="A0A7X2S687"/>
<dbReference type="CDD" id="cd06261">
    <property type="entry name" value="TM_PBP2"/>
    <property type="match status" value="1"/>
</dbReference>
<evidence type="ECO:0000256" key="13">
    <source>
        <dbReference type="RuleBase" id="RU363032"/>
    </source>
</evidence>
<dbReference type="NCBIfam" id="NF045470">
    <property type="entry name" value="Opp2B"/>
    <property type="match status" value="1"/>
</dbReference>
<evidence type="ECO:0000256" key="8">
    <source>
        <dbReference type="ARBA" id="ARBA00023112"/>
    </source>
</evidence>
<evidence type="ECO:0000256" key="11">
    <source>
        <dbReference type="ARBA" id="ARBA00038669"/>
    </source>
</evidence>
<keyword evidence="16" id="KW-1185">Reference proteome</keyword>
<proteinExistence type="inferred from homology"/>
<accession>A0A7X2S687</accession>
<dbReference type="EMBL" id="WMIB01000014">
    <property type="protein sequence ID" value="MTH54424.1"/>
    <property type="molecule type" value="Genomic_DNA"/>
</dbReference>
<comment type="caution">
    <text evidence="15">The sequence shown here is derived from an EMBL/GenBank/DDBJ whole genome shotgun (WGS) entry which is preliminary data.</text>
</comment>